<dbReference type="NCBIfam" id="TIGR00756">
    <property type="entry name" value="PPR"/>
    <property type="match status" value="2"/>
</dbReference>
<dbReference type="InterPro" id="IPR002885">
    <property type="entry name" value="PPR_rpt"/>
</dbReference>
<feature type="repeat" description="PPR" evidence="2">
    <location>
        <begin position="770"/>
        <end position="804"/>
    </location>
</feature>
<feature type="repeat" description="PPR" evidence="2">
    <location>
        <begin position="594"/>
        <end position="628"/>
    </location>
</feature>
<dbReference type="RefSeq" id="XP_569299.1">
    <property type="nucleotide sequence ID" value="XM_569299.2"/>
</dbReference>
<dbReference type="Pfam" id="PF13041">
    <property type="entry name" value="PPR_2"/>
    <property type="match status" value="2"/>
</dbReference>
<dbReference type="InterPro" id="IPR051222">
    <property type="entry name" value="PPR/CCM1_RNA-binding"/>
</dbReference>
<keyword evidence="4" id="KW-1185">Reference proteome</keyword>
<dbReference type="GO" id="GO:0005737">
    <property type="term" value="C:cytoplasm"/>
    <property type="evidence" value="ECO:0000318"/>
    <property type="project" value="GO_Central"/>
</dbReference>
<dbReference type="GO" id="GO:0006397">
    <property type="term" value="P:mRNA processing"/>
    <property type="evidence" value="ECO:0000318"/>
    <property type="project" value="GO_Central"/>
</dbReference>
<organism evidence="3 4">
    <name type="scientific">Cryptococcus deneoformans (strain JEC21 / ATCC MYA-565)</name>
    <name type="common">Cryptococcus neoformans var. neoformans serotype D</name>
    <dbReference type="NCBI Taxonomy" id="214684"/>
    <lineage>
        <taxon>Eukaryota</taxon>
        <taxon>Fungi</taxon>
        <taxon>Dikarya</taxon>
        <taxon>Basidiomycota</taxon>
        <taxon>Agaricomycotina</taxon>
        <taxon>Tremellomycetes</taxon>
        <taxon>Tremellales</taxon>
        <taxon>Cryptococcaceae</taxon>
        <taxon>Cryptococcus</taxon>
        <taxon>Cryptococcus neoformans species complex</taxon>
    </lineage>
</organism>
<dbReference type="GO" id="GO:0003729">
    <property type="term" value="F:mRNA binding"/>
    <property type="evidence" value="ECO:0000318"/>
    <property type="project" value="GO_Central"/>
</dbReference>
<dbReference type="PANTHER" id="PTHR47942:SF63">
    <property type="entry name" value="PENTATRICOPEPTIDE REPEAT-CONTAINING PROTEIN"/>
    <property type="match status" value="1"/>
</dbReference>
<dbReference type="Gene3D" id="1.25.40.10">
    <property type="entry name" value="Tetratricopeptide repeat domain"/>
    <property type="match status" value="3"/>
</dbReference>
<dbReference type="OMA" id="TIGDSNQ"/>
<dbReference type="Proteomes" id="UP000002149">
    <property type="component" value="Chromosome 2"/>
</dbReference>
<feature type="repeat" description="PPR" evidence="2">
    <location>
        <begin position="629"/>
        <end position="663"/>
    </location>
</feature>
<evidence type="ECO:0000313" key="3">
    <source>
        <dbReference type="EMBL" id="AAW41992.1"/>
    </source>
</evidence>
<dbReference type="PROSITE" id="PS51375">
    <property type="entry name" value="PPR"/>
    <property type="match status" value="3"/>
</dbReference>
<reference evidence="3 4" key="1">
    <citation type="journal article" date="2005" name="Science">
        <title>The genome of the basidiomycetous yeast and human pathogen Cryptococcus neoformans.</title>
        <authorList>
            <person name="Loftus B.J."/>
            <person name="Fung E."/>
            <person name="Roncaglia P."/>
            <person name="Rowley D."/>
            <person name="Amedeo P."/>
            <person name="Bruno D."/>
            <person name="Vamathevan J."/>
            <person name="Miranda M."/>
            <person name="Anderson I.J."/>
            <person name="Fraser J.A."/>
            <person name="Allen J.E."/>
            <person name="Bosdet I.E."/>
            <person name="Brent M.R."/>
            <person name="Chiu R."/>
            <person name="Doering T.L."/>
            <person name="Donlin M.J."/>
            <person name="D'Souza C.A."/>
            <person name="Fox D.S."/>
            <person name="Grinberg V."/>
            <person name="Fu J."/>
            <person name="Fukushima M."/>
            <person name="Haas B.J."/>
            <person name="Huang J.C."/>
            <person name="Janbon G."/>
            <person name="Jones S.J."/>
            <person name="Koo H.L."/>
            <person name="Krzywinski M.I."/>
            <person name="Kwon-Chung J.K."/>
            <person name="Lengeler K.B."/>
            <person name="Maiti R."/>
            <person name="Marra M.A."/>
            <person name="Marra R.E."/>
            <person name="Mathewson C.A."/>
            <person name="Mitchell T.G."/>
            <person name="Pertea M."/>
            <person name="Riggs F.R."/>
            <person name="Salzberg S.L."/>
            <person name="Schein J.E."/>
            <person name="Shvartsbeyn A."/>
            <person name="Shin H."/>
            <person name="Shumway M."/>
            <person name="Specht C.A."/>
            <person name="Suh B.B."/>
            <person name="Tenney A."/>
            <person name="Utterback T.R."/>
            <person name="Wickes B.L."/>
            <person name="Wortman J.R."/>
            <person name="Wye N.H."/>
            <person name="Kronstad J.W."/>
            <person name="Lodge J.K."/>
            <person name="Heitman J."/>
            <person name="Davis R.W."/>
            <person name="Fraser C.M."/>
            <person name="Hyman R.W."/>
        </authorList>
    </citation>
    <scope>NUCLEOTIDE SEQUENCE [LARGE SCALE GENOMIC DNA]</scope>
    <source>
        <strain evidence="4">JEC21 / ATCC MYA-565</strain>
    </source>
</reference>
<dbReference type="PANTHER" id="PTHR47942">
    <property type="entry name" value="TETRATRICOPEPTIDE REPEAT (TPR)-LIKE SUPERFAMILY PROTEIN-RELATED"/>
    <property type="match status" value="1"/>
</dbReference>
<proteinExistence type="predicted"/>
<sequence>MLPSRATRIFPRTATSSTSVAHVLTLVHNEYLQQLGATTAVRRISGAPSRVFSKVSQTLVAKSQPVHLCATCAPQRWPVAAREGSLTQLENRGLSQMIRSSAHTQSIRSYSSSAVQHVDDTHLYNSFSTPISSKEAHTGDQRERQRYKHSQVLSVHNQFINPVFPPSPEFCIPAKLYQKLLHKEFKSASDFIQEFNMLVPEPLAFKKLGSISNLAWIFELFRQTANANEWVWLASGLEQLLDLDTIGDSNQKAMPMVAAAVRAFAVSRLGGSSAEVEEILQKGRSLTFTLITHSLGHAIASLAYVQVEEWDKARKEMVTGLARIITRITTHNGQVDAYPKYDYCYLKLYEGAVLAADRNHDLVDFLRICPTSFRHQLIQSTKPMHRFYDNVARIFFRALTRVNNPIQWWSEEYSQHPTARTRWLGTLMFVGLSQDRSRLQDALDLHQVLADRGITVPADAAIFLCEQLAVTRHENAKETLQRMKTLHSPLSRSAQRRILSFAGRVGWMEEEAAAWHVLSTEWEASWHDRVELAKIYAERGKVEETIGVLKERVGEHWTNNPLALEILFMTHIAANEAEEAKSVLDRMTALRGPSMYAYNALLKLYAGQVNVNSAVSTFDHLVESGLVPDLYTYTTLITLFAKRRDPVNAENVYRAMIEAGVKPDPIAHAAMINAEVQAGNWGQAAKRWASLDPQMRMTDPVLSTIIQALVWLPAPTESVIKLFRQIKKPTSNGWALVLMSACDSGDMDLARDLYEEMDSLSRQYHGPSPNVYHFSILLHGYIRIDDAASSKAVYNEMIKRGILPSSVTYGMIIQSFTDARGERALEQAHAFAMSVHTEVAKGQIADIGADRALINQNIFSPLVRAHGELQRWEEAQNYFDLADSDGQSGPRQRVQMWTQLMDVHRRAGDVDKVLEVWEKIYNYAVENVNFKPSWVTRGRGQDLPVRTNDSILCIPLSIALDSLSSAGRYKEVRKLWNAVDTAGFGFDAENYNHLTVALIRVGDVEGGFRVAEMVLMRRYARYRFRRREAMREKREPMEEMDKSREEDEEWDLVVDEFEGKKDEYAEEEGQDELEKELLSLQVQPVFGPPNRRHKYNLSSPFPPPMESSNLPSAERSVVEKAETTSQAETLLNRWRPSDALWKPSIITISVIDHALQQLEEMKTRRVWIPLSREEQAEAEAKIASEEDPSRPVYTYRTLCPCPTDKPLHQSEQNDFSSSSLSSSEFGLDSESEFNFTSSKNQDPNQPVQKGVYGIVLPIFGNIPVRHFRTQRILEMTPGSFALSLRRKYSRLADLIMFHRKKRAGARMNDTKGEVYKD</sequence>
<name>Q5KLE5_CRYD1</name>
<dbReference type="OrthoDB" id="185373at2759"/>
<dbReference type="GeneID" id="3256007"/>
<dbReference type="Pfam" id="PF01535">
    <property type="entry name" value="PPR"/>
    <property type="match status" value="2"/>
</dbReference>
<dbReference type="eggNOG" id="KOG4197">
    <property type="taxonomic scope" value="Eukaryota"/>
</dbReference>
<evidence type="ECO:0000256" key="2">
    <source>
        <dbReference type="PROSITE-ProRule" id="PRU00708"/>
    </source>
</evidence>
<dbReference type="SUPFAM" id="SSF48452">
    <property type="entry name" value="TPR-like"/>
    <property type="match status" value="1"/>
</dbReference>
<accession>Q5KLE5</accession>
<dbReference type="VEuPathDB" id="FungiDB:CNB05560"/>
<dbReference type="FunFam" id="1.25.40.10:FF:001831">
    <property type="entry name" value="Uncharacterized protein"/>
    <property type="match status" value="1"/>
</dbReference>
<dbReference type="InParanoid" id="Q5KLE5"/>
<dbReference type="KEGG" id="cne:CNB05560"/>
<gene>
    <name evidence="3" type="ordered locus">CNB05560</name>
</gene>
<evidence type="ECO:0000313" key="4">
    <source>
        <dbReference type="Proteomes" id="UP000002149"/>
    </source>
</evidence>
<dbReference type="HOGENOM" id="CLU_260252_0_0_1"/>
<dbReference type="InterPro" id="IPR011990">
    <property type="entry name" value="TPR-like_helical_dom_sf"/>
</dbReference>
<dbReference type="EMBL" id="AE017342">
    <property type="protein sequence ID" value="AAW41992.1"/>
    <property type="molecule type" value="Genomic_DNA"/>
</dbReference>
<evidence type="ECO:0008006" key="5">
    <source>
        <dbReference type="Google" id="ProtNLM"/>
    </source>
</evidence>
<evidence type="ECO:0000256" key="1">
    <source>
        <dbReference type="ARBA" id="ARBA00022737"/>
    </source>
</evidence>
<dbReference type="FunFam" id="1.25.40.10:FF:002307">
    <property type="entry name" value="Uncharacterized protein"/>
    <property type="match status" value="1"/>
</dbReference>
<dbReference type="STRING" id="214684.Q5KLE5"/>
<keyword evidence="1" id="KW-0677">Repeat</keyword>
<dbReference type="PaxDb" id="214684-Q5KLE5"/>
<protein>
    <recommendedName>
        <fullName evidence="5">Pentatricopeptide repeat protein</fullName>
    </recommendedName>
</protein>